<dbReference type="AlphaFoldDB" id="A0A5C8NZU0"/>
<feature type="domain" description="YdbS-like PH" evidence="2">
    <location>
        <begin position="427"/>
        <end position="501"/>
    </location>
</feature>
<feature type="domain" description="YdbS-like PH" evidence="2">
    <location>
        <begin position="65"/>
        <end position="144"/>
    </location>
</feature>
<keyword evidence="1" id="KW-1133">Transmembrane helix</keyword>
<feature type="transmembrane region" description="Helical" evidence="1">
    <location>
        <begin position="375"/>
        <end position="396"/>
    </location>
</feature>
<sequence>MTDTEMKRLHPLKILASIISFIKGSFVIIIYLFFISDKESTIAFYGRWAFALFVIISFIQMILQWWSTKYELKTRSIHISKGVFKKKSNSIPLERVQNVQTSTPWYFKPFSVTSLTLVTSATDEDASVKLEAVKKEEAEKIENQVLTLRKESAQVKIGDACPIHEQALEKQSRILSGDMSDAYMQLETSERTVHFRPSRKDLLKASFLSLSFLALIPIIATIINNAEDIFNWKMDVEEVYVFIADSWILIGTVIILFLVIAVGFGITRTFLKYGKYEIASDHERIYIKRGTLSEQSFSIRKENVQGIQLNQNPFKKLLKLTEVKLVSAVNDDDDGEEINTLYPFLPTNRAFGLIEELLPGFQVENRMNKLPKQALYVKLLRFPFVWLIITGILFWWKPVIFGWSSTWIYVVIILLISTYAMRALRFKNSRYLINDGFIQLKVGGLWSETFITKRKKVIEIEVEQSFLQRKFGVATIKTVNRTNPVHHEEMQDIPVDASNEFIHWYHERSKEITTE</sequence>
<accession>A0A5C8NZU0</accession>
<protein>
    <recommendedName>
        <fullName evidence="2">YdbS-like PH domain-containing protein</fullName>
    </recommendedName>
</protein>
<dbReference type="RefSeq" id="WP_147665925.1">
    <property type="nucleotide sequence ID" value="NZ_VDUW01000002.1"/>
</dbReference>
<feature type="transmembrane region" description="Helical" evidence="1">
    <location>
        <begin position="205"/>
        <end position="226"/>
    </location>
</feature>
<feature type="domain" description="YdbS-like PH" evidence="2">
    <location>
        <begin position="281"/>
        <end position="340"/>
    </location>
</feature>
<evidence type="ECO:0000313" key="4">
    <source>
        <dbReference type="Proteomes" id="UP000321574"/>
    </source>
</evidence>
<dbReference type="Pfam" id="PF03703">
    <property type="entry name" value="bPH_2"/>
    <property type="match status" value="3"/>
</dbReference>
<name>A0A5C8NZU0_9BACI</name>
<dbReference type="OrthoDB" id="2317554at2"/>
<keyword evidence="1" id="KW-0472">Membrane</keyword>
<feature type="transmembrane region" description="Helical" evidence="1">
    <location>
        <begin position="246"/>
        <end position="266"/>
    </location>
</feature>
<proteinExistence type="predicted"/>
<dbReference type="Proteomes" id="UP000321574">
    <property type="component" value="Unassembled WGS sequence"/>
</dbReference>
<evidence type="ECO:0000256" key="1">
    <source>
        <dbReference type="SAM" id="Phobius"/>
    </source>
</evidence>
<feature type="transmembrane region" description="Helical" evidence="1">
    <location>
        <begin position="48"/>
        <end position="66"/>
    </location>
</feature>
<reference evidence="3 4" key="1">
    <citation type="submission" date="2019-06" db="EMBL/GenBank/DDBJ databases">
        <title>Cerasibacillus sp. nov., isolated from maize field.</title>
        <authorList>
            <person name="Lin S.-Y."/>
            <person name="Tsai C.-F."/>
            <person name="Young C.-C."/>
        </authorList>
    </citation>
    <scope>NUCLEOTIDE SEQUENCE [LARGE SCALE GENOMIC DNA]</scope>
    <source>
        <strain evidence="3 4">CC-CFT480</strain>
    </source>
</reference>
<evidence type="ECO:0000259" key="2">
    <source>
        <dbReference type="Pfam" id="PF03703"/>
    </source>
</evidence>
<comment type="caution">
    <text evidence="3">The sequence shown here is derived from an EMBL/GenBank/DDBJ whole genome shotgun (WGS) entry which is preliminary data.</text>
</comment>
<gene>
    <name evidence="3" type="ORF">FHP05_03830</name>
</gene>
<dbReference type="EMBL" id="VDUW01000002">
    <property type="protein sequence ID" value="TXL66525.1"/>
    <property type="molecule type" value="Genomic_DNA"/>
</dbReference>
<evidence type="ECO:0000313" key="3">
    <source>
        <dbReference type="EMBL" id="TXL66525.1"/>
    </source>
</evidence>
<feature type="transmembrane region" description="Helical" evidence="1">
    <location>
        <begin position="402"/>
        <end position="421"/>
    </location>
</feature>
<dbReference type="InterPro" id="IPR005182">
    <property type="entry name" value="YdbS-like_PH"/>
</dbReference>
<keyword evidence="4" id="KW-1185">Reference proteome</keyword>
<organism evidence="3 4">
    <name type="scientific">Cerasibacillus terrae</name>
    <dbReference type="NCBI Taxonomy" id="2498845"/>
    <lineage>
        <taxon>Bacteria</taxon>
        <taxon>Bacillati</taxon>
        <taxon>Bacillota</taxon>
        <taxon>Bacilli</taxon>
        <taxon>Bacillales</taxon>
        <taxon>Bacillaceae</taxon>
        <taxon>Cerasibacillus</taxon>
    </lineage>
</organism>
<dbReference type="PIRSF" id="PIRSF026631">
    <property type="entry name" value="UCP026631"/>
    <property type="match status" value="1"/>
</dbReference>
<dbReference type="InterPro" id="IPR014529">
    <property type="entry name" value="UCP026631"/>
</dbReference>
<dbReference type="PANTHER" id="PTHR34473">
    <property type="entry name" value="UPF0699 TRANSMEMBRANE PROTEIN YDBS"/>
    <property type="match status" value="1"/>
</dbReference>
<feature type="transmembrane region" description="Helical" evidence="1">
    <location>
        <begin position="12"/>
        <end position="36"/>
    </location>
</feature>
<dbReference type="PANTHER" id="PTHR34473:SF2">
    <property type="entry name" value="UPF0699 TRANSMEMBRANE PROTEIN YDBT"/>
    <property type="match status" value="1"/>
</dbReference>
<keyword evidence="1" id="KW-0812">Transmembrane</keyword>